<name>A0A6J7KYN3_9ZZZZ</name>
<evidence type="ECO:0000313" key="1">
    <source>
        <dbReference type="EMBL" id="CAB4959913.1"/>
    </source>
</evidence>
<dbReference type="PANTHER" id="PTHR20883">
    <property type="entry name" value="PHYTANOYL-COA DIOXYGENASE DOMAIN CONTAINING 1"/>
    <property type="match status" value="1"/>
</dbReference>
<gene>
    <name evidence="1" type="ORF">UFOPK3789_01221</name>
</gene>
<dbReference type="AlphaFoldDB" id="A0A6J7KYN3"/>
<dbReference type="Gene3D" id="2.60.120.620">
    <property type="entry name" value="q2cbj1_9rhob like domain"/>
    <property type="match status" value="1"/>
</dbReference>
<dbReference type="Pfam" id="PF05721">
    <property type="entry name" value="PhyH"/>
    <property type="match status" value="1"/>
</dbReference>
<dbReference type="SUPFAM" id="SSF51197">
    <property type="entry name" value="Clavaminate synthase-like"/>
    <property type="match status" value="1"/>
</dbReference>
<sequence>MTCLGCRAAQNAATFLLVTIEIPGALRSVTRDEILTFAQEGVVFLPAIIDPEFVGAMAGPVERALTSPETADVGAFAGGSAAPAFRAGSNHWRVDPDFEKFACAGPIPGVAAALLESEAAWLYEDSVLVKEPGAPFKTEFHTDAAYFHVAGSQAATFWVPLDKADASNGAVQYVRGSHLWGRDFRPNLFTIPDPIPGTEGEIVPEILGDPELREQLVGFELVPGDVVVHHYRTLHGSPSNSSATRRRRAISLRYCGDDIRYNFRPGVPRRVTQVGVSDGDLLGAPDTPRVWPL</sequence>
<dbReference type="PANTHER" id="PTHR20883:SF49">
    <property type="entry name" value="PHYTANOYL-COA DIOXYGENASE"/>
    <property type="match status" value="1"/>
</dbReference>
<proteinExistence type="predicted"/>
<accession>A0A6J7KYN3</accession>
<protein>
    <submittedName>
        <fullName evidence="1">Unannotated protein</fullName>
    </submittedName>
</protein>
<dbReference type="EMBL" id="CAFBNL010000091">
    <property type="protein sequence ID" value="CAB4959913.1"/>
    <property type="molecule type" value="Genomic_DNA"/>
</dbReference>
<reference evidence="1" key="1">
    <citation type="submission" date="2020-05" db="EMBL/GenBank/DDBJ databases">
        <authorList>
            <person name="Chiriac C."/>
            <person name="Salcher M."/>
            <person name="Ghai R."/>
            <person name="Kavagutti S V."/>
        </authorList>
    </citation>
    <scope>NUCLEOTIDE SEQUENCE</scope>
</reference>
<dbReference type="InterPro" id="IPR008775">
    <property type="entry name" value="Phytyl_CoA_dOase-like"/>
</dbReference>
<organism evidence="1">
    <name type="scientific">freshwater metagenome</name>
    <dbReference type="NCBI Taxonomy" id="449393"/>
    <lineage>
        <taxon>unclassified sequences</taxon>
        <taxon>metagenomes</taxon>
        <taxon>ecological metagenomes</taxon>
    </lineage>
</organism>